<dbReference type="InterPro" id="IPR018648">
    <property type="entry name" value="DUF2076"/>
</dbReference>
<dbReference type="EMBL" id="UGYK01000002">
    <property type="protein sequence ID" value="SUI85626.1"/>
    <property type="molecule type" value="Genomic_DNA"/>
</dbReference>
<proteinExistence type="predicted"/>
<evidence type="ECO:0000313" key="3">
    <source>
        <dbReference type="Proteomes" id="UP000254765"/>
    </source>
</evidence>
<feature type="compositionally biased region" description="Gly residues" evidence="1">
    <location>
        <begin position="89"/>
        <end position="98"/>
    </location>
</feature>
<evidence type="ECO:0000256" key="1">
    <source>
        <dbReference type="SAM" id="MobiDB-lite"/>
    </source>
</evidence>
<protein>
    <submittedName>
        <fullName evidence="2">Uncharacterized protein conserved in bacteria (DUF2076)</fullName>
    </submittedName>
</protein>
<accession>A0A380AQQ8</accession>
<dbReference type="Proteomes" id="UP000254765">
    <property type="component" value="Unassembled WGS sequence"/>
</dbReference>
<evidence type="ECO:0000313" key="2">
    <source>
        <dbReference type="EMBL" id="SUI85626.1"/>
    </source>
</evidence>
<reference evidence="2 3" key="1">
    <citation type="submission" date="2018-06" db="EMBL/GenBank/DDBJ databases">
        <authorList>
            <consortium name="Pathogen Informatics"/>
            <person name="Doyle S."/>
        </authorList>
    </citation>
    <scope>NUCLEOTIDE SEQUENCE [LARGE SCALE GENOMIC DNA]</scope>
    <source>
        <strain evidence="2 3">NCTC10211</strain>
    </source>
</reference>
<gene>
    <name evidence="2" type="ORF">NCTC10211_05596</name>
</gene>
<feature type="region of interest" description="Disordered" evidence="1">
    <location>
        <begin position="78"/>
        <end position="106"/>
    </location>
</feature>
<dbReference type="Pfam" id="PF09849">
    <property type="entry name" value="DUF2076"/>
    <property type="match status" value="1"/>
</dbReference>
<name>A0A380AQQ8_SERMA</name>
<sequence length="280" mass="30542">MQSEEQRLIDGLFGRLKDAETKTGPRDLQAEQQINQHIREQPSAPYYMAQAMIIQEAALKQMDQRVKELEAQVAQLQQTANGQQSSGGFLAGLFGGGSRTPSPREQYQAQQQNTAAWNNAQQGGYTQQQQPAYAQPQQAAPSRAGGFLGGALQTAAGVAGGVVLADMLTGMFRHSQPQEIVNIIEETPAPLDDSAMRNFDASNNLDTFNNGDGGSFLNQDNGFQNASYQDDTDYADDDYSDDDDSFLQFPSPPLTCRGGFPVSPIWSTVNTVHLSSREKR</sequence>
<organism evidence="2 3">
    <name type="scientific">Serratia marcescens</name>
    <dbReference type="NCBI Taxonomy" id="615"/>
    <lineage>
        <taxon>Bacteria</taxon>
        <taxon>Pseudomonadati</taxon>
        <taxon>Pseudomonadota</taxon>
        <taxon>Gammaproteobacteria</taxon>
        <taxon>Enterobacterales</taxon>
        <taxon>Yersiniaceae</taxon>
        <taxon>Serratia</taxon>
    </lineage>
</organism>
<dbReference type="AlphaFoldDB" id="A0A380AQQ8"/>